<feature type="transmembrane region" description="Helical" evidence="1">
    <location>
        <begin position="40"/>
        <end position="63"/>
    </location>
</feature>
<feature type="domain" description="Heparan-alpha-glucosaminide N-acetyltransferase catalytic" evidence="2">
    <location>
        <begin position="3"/>
        <end position="193"/>
    </location>
</feature>
<reference evidence="4" key="1">
    <citation type="submission" date="2016-10" db="EMBL/GenBank/DDBJ databases">
        <authorList>
            <person name="Varghese N."/>
            <person name="Submissions S."/>
        </authorList>
    </citation>
    <scope>NUCLEOTIDE SEQUENCE [LARGE SCALE GENOMIC DNA]</scope>
    <source>
        <strain evidence="4">DSM 11578</strain>
    </source>
</reference>
<dbReference type="AlphaFoldDB" id="A0A1I3XMR5"/>
<keyword evidence="1" id="KW-0812">Transmembrane</keyword>
<organism evidence="3 4">
    <name type="scientific">Methylophaga sulfidovorans</name>
    <dbReference type="NCBI Taxonomy" id="45496"/>
    <lineage>
        <taxon>Bacteria</taxon>
        <taxon>Pseudomonadati</taxon>
        <taxon>Pseudomonadota</taxon>
        <taxon>Gammaproteobacteria</taxon>
        <taxon>Thiotrichales</taxon>
        <taxon>Piscirickettsiaceae</taxon>
        <taxon>Methylophaga</taxon>
    </lineage>
</organism>
<gene>
    <name evidence="3" type="ORF">SAMN04488079_106158</name>
</gene>
<feature type="transmembrane region" description="Helical" evidence="1">
    <location>
        <begin position="97"/>
        <end position="115"/>
    </location>
</feature>
<dbReference type="Proteomes" id="UP000198924">
    <property type="component" value="Unassembled WGS sequence"/>
</dbReference>
<evidence type="ECO:0000259" key="2">
    <source>
        <dbReference type="Pfam" id="PF07786"/>
    </source>
</evidence>
<dbReference type="EMBL" id="FOSH01000006">
    <property type="protein sequence ID" value="SFK20844.1"/>
    <property type="molecule type" value="Genomic_DNA"/>
</dbReference>
<proteinExistence type="predicted"/>
<feature type="transmembrane region" description="Helical" evidence="1">
    <location>
        <begin position="296"/>
        <end position="313"/>
    </location>
</feature>
<keyword evidence="1" id="KW-1133">Transmembrane helix</keyword>
<dbReference type="InterPro" id="IPR012429">
    <property type="entry name" value="HGSNAT_cat"/>
</dbReference>
<sequence>MKRWQSLDLLRGVAVIFMLVNHSLVQWLNKSDFHYEYITSISFISSFAPVLFFFATGVGFGLAHEQGRPAVIRPLLIKVIILIVADIFMRGGNFHSFGWDFLAFIAFSMLFLHFFRGRNNAITKAFISILILFIIRYGVGGYYGGHYSNNDWIAVILGIKAIDGVSYWLTPWLIYPLIGFIFGAIYKSHNEKYKQLLLPLISLMLLSGLIISFISFVMSNHGAIYFRWGTVSVNFFIASIACLLFCVAFANIISELFAMKFISASLSMQGVSSLAIVPIHYLFLNITNILDVTMSAEIYLFSLAPWLLVCFYIAKRTDSFAMYLALKQNNTYLFLFCLCIVIFAILCNTYPDFKGVFLLTFLAQYLLCLMLAFSYSRKYSNNTR</sequence>
<feature type="transmembrane region" description="Helical" evidence="1">
    <location>
        <begin position="165"/>
        <end position="185"/>
    </location>
</feature>
<dbReference type="STRING" id="45496.SAMN04488079_106158"/>
<feature type="transmembrane region" description="Helical" evidence="1">
    <location>
        <begin position="333"/>
        <end position="351"/>
    </location>
</feature>
<keyword evidence="4" id="KW-1185">Reference proteome</keyword>
<protein>
    <recommendedName>
        <fullName evidence="2">Heparan-alpha-glucosaminide N-acetyltransferase catalytic domain-containing protein</fullName>
    </recommendedName>
</protein>
<name>A0A1I3XMR5_9GAMM</name>
<dbReference type="Pfam" id="PF07786">
    <property type="entry name" value="HGSNAT_cat"/>
    <property type="match status" value="1"/>
</dbReference>
<evidence type="ECO:0000313" key="4">
    <source>
        <dbReference type="Proteomes" id="UP000198924"/>
    </source>
</evidence>
<keyword evidence="1" id="KW-0472">Membrane</keyword>
<feature type="transmembrane region" description="Helical" evidence="1">
    <location>
        <begin position="224"/>
        <end position="249"/>
    </location>
</feature>
<feature type="transmembrane region" description="Helical" evidence="1">
    <location>
        <begin position="197"/>
        <end position="218"/>
    </location>
</feature>
<feature type="transmembrane region" description="Helical" evidence="1">
    <location>
        <begin position="261"/>
        <end position="284"/>
    </location>
</feature>
<evidence type="ECO:0000256" key="1">
    <source>
        <dbReference type="SAM" id="Phobius"/>
    </source>
</evidence>
<feature type="transmembrane region" description="Helical" evidence="1">
    <location>
        <begin position="357"/>
        <end position="375"/>
    </location>
</feature>
<evidence type="ECO:0000313" key="3">
    <source>
        <dbReference type="EMBL" id="SFK20844.1"/>
    </source>
</evidence>
<accession>A0A1I3XMR5</accession>
<dbReference type="RefSeq" id="WP_177207276.1">
    <property type="nucleotide sequence ID" value="NZ_FOSH01000006.1"/>
</dbReference>
<feature type="transmembrane region" description="Helical" evidence="1">
    <location>
        <begin position="75"/>
        <end position="91"/>
    </location>
</feature>
<feature type="transmembrane region" description="Helical" evidence="1">
    <location>
        <begin position="127"/>
        <end position="145"/>
    </location>
</feature>
<feature type="transmembrane region" description="Helical" evidence="1">
    <location>
        <begin position="9"/>
        <end position="28"/>
    </location>
</feature>